<sequence length="73" mass="8425">MDENYGSRLALVERTALDIRLKGPNRGDRKRKKLFASHRMQKELKSAAVKDRELERERGPKRGAQWASVSLDC</sequence>
<dbReference type="Proteomes" id="UP001234178">
    <property type="component" value="Unassembled WGS sequence"/>
</dbReference>
<accession>A0ABR0A7U6</accession>
<dbReference type="EMBL" id="JAOYFB010000036">
    <property type="protein sequence ID" value="KAK4021196.1"/>
    <property type="molecule type" value="Genomic_DNA"/>
</dbReference>
<evidence type="ECO:0000256" key="1">
    <source>
        <dbReference type="SAM" id="MobiDB-lite"/>
    </source>
</evidence>
<evidence type="ECO:0000313" key="3">
    <source>
        <dbReference type="Proteomes" id="UP001234178"/>
    </source>
</evidence>
<proteinExistence type="predicted"/>
<protein>
    <submittedName>
        <fullName evidence="2">Uncharacterized protein</fullName>
    </submittedName>
</protein>
<evidence type="ECO:0000313" key="2">
    <source>
        <dbReference type="EMBL" id="KAK4021196.1"/>
    </source>
</evidence>
<gene>
    <name evidence="2" type="ORF">OUZ56_003115</name>
</gene>
<keyword evidence="3" id="KW-1185">Reference proteome</keyword>
<organism evidence="2 3">
    <name type="scientific">Daphnia magna</name>
    <dbReference type="NCBI Taxonomy" id="35525"/>
    <lineage>
        <taxon>Eukaryota</taxon>
        <taxon>Metazoa</taxon>
        <taxon>Ecdysozoa</taxon>
        <taxon>Arthropoda</taxon>
        <taxon>Crustacea</taxon>
        <taxon>Branchiopoda</taxon>
        <taxon>Diplostraca</taxon>
        <taxon>Cladocera</taxon>
        <taxon>Anomopoda</taxon>
        <taxon>Daphniidae</taxon>
        <taxon>Daphnia</taxon>
    </lineage>
</organism>
<reference evidence="2 3" key="1">
    <citation type="journal article" date="2023" name="Nucleic Acids Res.">
        <title>The hologenome of Daphnia magna reveals possible DNA methylation and microbiome-mediated evolution of the host genome.</title>
        <authorList>
            <person name="Chaturvedi A."/>
            <person name="Li X."/>
            <person name="Dhandapani V."/>
            <person name="Marshall H."/>
            <person name="Kissane S."/>
            <person name="Cuenca-Cambronero M."/>
            <person name="Asole G."/>
            <person name="Calvet F."/>
            <person name="Ruiz-Romero M."/>
            <person name="Marangio P."/>
            <person name="Guigo R."/>
            <person name="Rago D."/>
            <person name="Mirbahai L."/>
            <person name="Eastwood N."/>
            <person name="Colbourne J.K."/>
            <person name="Zhou J."/>
            <person name="Mallon E."/>
            <person name="Orsini L."/>
        </authorList>
    </citation>
    <scope>NUCLEOTIDE SEQUENCE [LARGE SCALE GENOMIC DNA]</scope>
    <source>
        <strain evidence="2">LRV0_1</strain>
    </source>
</reference>
<comment type="caution">
    <text evidence="2">The sequence shown here is derived from an EMBL/GenBank/DDBJ whole genome shotgun (WGS) entry which is preliminary data.</text>
</comment>
<name>A0ABR0A7U6_9CRUS</name>
<feature type="compositionally biased region" description="Basic and acidic residues" evidence="1">
    <location>
        <begin position="40"/>
        <end position="60"/>
    </location>
</feature>
<feature type="region of interest" description="Disordered" evidence="1">
    <location>
        <begin position="23"/>
        <end position="73"/>
    </location>
</feature>